<reference evidence="5" key="1">
    <citation type="journal article" date="2020" name="mSystems">
        <title>Genome- and Community-Level Interaction Insights into Carbon Utilization and Element Cycling Functions of Hydrothermarchaeota in Hydrothermal Sediment.</title>
        <authorList>
            <person name="Zhou Z."/>
            <person name="Liu Y."/>
            <person name="Xu W."/>
            <person name="Pan J."/>
            <person name="Luo Z.H."/>
            <person name="Li M."/>
        </authorList>
    </citation>
    <scope>NUCLEOTIDE SEQUENCE [LARGE SCALE GENOMIC DNA]</scope>
    <source>
        <strain evidence="5">SpSt-81</strain>
    </source>
</reference>
<keyword evidence="3" id="KW-0804">Transcription</keyword>
<comment type="caution">
    <text evidence="5">The sequence shown here is derived from an EMBL/GenBank/DDBJ whole genome shotgun (WGS) entry which is preliminary data.</text>
</comment>
<dbReference type="InterPro" id="IPR036390">
    <property type="entry name" value="WH_DNA-bd_sf"/>
</dbReference>
<dbReference type="NCBIfam" id="NF033788">
    <property type="entry name" value="HTH_metalloreg"/>
    <property type="match status" value="1"/>
</dbReference>
<dbReference type="GO" id="GO:0003677">
    <property type="term" value="F:DNA binding"/>
    <property type="evidence" value="ECO:0007669"/>
    <property type="project" value="UniProtKB-KW"/>
</dbReference>
<dbReference type="InterPro" id="IPR011991">
    <property type="entry name" value="ArsR-like_HTH"/>
</dbReference>
<evidence type="ECO:0000259" key="4">
    <source>
        <dbReference type="PROSITE" id="PS50987"/>
    </source>
</evidence>
<dbReference type="PROSITE" id="PS50987">
    <property type="entry name" value="HTH_ARSR_2"/>
    <property type="match status" value="1"/>
</dbReference>
<proteinExistence type="predicted"/>
<dbReference type="InterPro" id="IPR036388">
    <property type="entry name" value="WH-like_DNA-bd_sf"/>
</dbReference>
<dbReference type="Pfam" id="PF01022">
    <property type="entry name" value="HTH_5"/>
    <property type="match status" value="1"/>
</dbReference>
<protein>
    <submittedName>
        <fullName evidence="5">ArsR family transcriptional regulator</fullName>
    </submittedName>
</protein>
<dbReference type="AlphaFoldDB" id="A0A7C3RUE0"/>
<evidence type="ECO:0000256" key="3">
    <source>
        <dbReference type="ARBA" id="ARBA00023163"/>
    </source>
</evidence>
<dbReference type="PANTHER" id="PTHR33154:SF18">
    <property type="entry name" value="ARSENICAL RESISTANCE OPERON REPRESSOR"/>
    <property type="match status" value="1"/>
</dbReference>
<organism evidence="5">
    <name type="scientific">Dictyoglomus thermophilum</name>
    <dbReference type="NCBI Taxonomy" id="14"/>
    <lineage>
        <taxon>Bacteria</taxon>
        <taxon>Pseudomonadati</taxon>
        <taxon>Dictyoglomota</taxon>
        <taxon>Dictyoglomia</taxon>
        <taxon>Dictyoglomales</taxon>
        <taxon>Dictyoglomaceae</taxon>
        <taxon>Dictyoglomus</taxon>
    </lineage>
</organism>
<evidence type="ECO:0000256" key="2">
    <source>
        <dbReference type="ARBA" id="ARBA00023125"/>
    </source>
</evidence>
<keyword evidence="1" id="KW-0805">Transcription regulation</keyword>
<sequence length="131" mass="15532">MERYERIFKVLSDNKRLKVFTLLLKMGKEYYVCEIADALEESHYNISKYLNELKREGLVKERRIGRGVLYSVKEAEDEFMKNIYKAILSIPDSFLLRNMELLNLRVSLRQENKCVIGVNDPRWLEIAKGLK</sequence>
<evidence type="ECO:0000256" key="1">
    <source>
        <dbReference type="ARBA" id="ARBA00023015"/>
    </source>
</evidence>
<accession>A0A7C3RUE0</accession>
<dbReference type="Gene3D" id="1.10.10.10">
    <property type="entry name" value="Winged helix-like DNA-binding domain superfamily/Winged helix DNA-binding domain"/>
    <property type="match status" value="1"/>
</dbReference>
<dbReference type="SUPFAM" id="SSF46785">
    <property type="entry name" value="Winged helix' DNA-binding domain"/>
    <property type="match status" value="1"/>
</dbReference>
<dbReference type="PRINTS" id="PR00778">
    <property type="entry name" value="HTHARSR"/>
</dbReference>
<feature type="domain" description="HTH arsR-type" evidence="4">
    <location>
        <begin position="1"/>
        <end position="95"/>
    </location>
</feature>
<dbReference type="CDD" id="cd00090">
    <property type="entry name" value="HTH_ARSR"/>
    <property type="match status" value="1"/>
</dbReference>
<gene>
    <name evidence="5" type="ORF">ENW00_00950</name>
</gene>
<dbReference type="SMART" id="SM00418">
    <property type="entry name" value="HTH_ARSR"/>
    <property type="match status" value="1"/>
</dbReference>
<dbReference type="GO" id="GO:0003700">
    <property type="term" value="F:DNA-binding transcription factor activity"/>
    <property type="evidence" value="ECO:0007669"/>
    <property type="project" value="InterPro"/>
</dbReference>
<dbReference type="PANTHER" id="PTHR33154">
    <property type="entry name" value="TRANSCRIPTIONAL REGULATOR, ARSR FAMILY"/>
    <property type="match status" value="1"/>
</dbReference>
<dbReference type="InterPro" id="IPR001845">
    <property type="entry name" value="HTH_ArsR_DNA-bd_dom"/>
</dbReference>
<keyword evidence="2" id="KW-0238">DNA-binding</keyword>
<evidence type="ECO:0000313" key="5">
    <source>
        <dbReference type="EMBL" id="HFX12721.1"/>
    </source>
</evidence>
<dbReference type="EMBL" id="DTIN01000008">
    <property type="protein sequence ID" value="HFX12721.1"/>
    <property type="molecule type" value="Genomic_DNA"/>
</dbReference>
<name>A0A7C3RUE0_DICTH</name>
<dbReference type="InterPro" id="IPR051081">
    <property type="entry name" value="HTH_MetalResp_TranReg"/>
</dbReference>